<evidence type="ECO:0000256" key="1">
    <source>
        <dbReference type="SAM" id="MobiDB-lite"/>
    </source>
</evidence>
<reference evidence="2 3" key="1">
    <citation type="journal article" date="2015" name="Nature">
        <title>rRNA introns, odd ribosomes, and small enigmatic genomes across a large radiation of phyla.</title>
        <authorList>
            <person name="Brown C.T."/>
            <person name="Hug L.A."/>
            <person name="Thomas B.C."/>
            <person name="Sharon I."/>
            <person name="Castelle C.J."/>
            <person name="Singh A."/>
            <person name="Wilkins M.J."/>
            <person name="Williams K.H."/>
            <person name="Banfield J.F."/>
        </authorList>
    </citation>
    <scope>NUCLEOTIDE SEQUENCE [LARGE SCALE GENOMIC DNA]</scope>
</reference>
<gene>
    <name evidence="2" type="ORF">US58_C0001G0008</name>
</gene>
<evidence type="ECO:0000313" key="2">
    <source>
        <dbReference type="EMBL" id="KKQ41334.1"/>
    </source>
</evidence>
<dbReference type="STRING" id="1619036.US58_C0001G0008"/>
<accession>A0A0G0JWU7</accession>
<organism evidence="2 3">
    <name type="scientific">Candidatus Magasanikbacteria bacterium GW2011_GWA2_37_8</name>
    <dbReference type="NCBI Taxonomy" id="1619036"/>
    <lineage>
        <taxon>Bacteria</taxon>
        <taxon>Candidatus Magasanikiibacteriota</taxon>
    </lineage>
</organism>
<evidence type="ECO:0000313" key="3">
    <source>
        <dbReference type="Proteomes" id="UP000034333"/>
    </source>
</evidence>
<dbReference type="Proteomes" id="UP000034333">
    <property type="component" value="Unassembled WGS sequence"/>
</dbReference>
<sequence length="170" mass="19589">MVVNLPEKDLDDVTRSEQKLPTEGRPILELEQVPESLETKKNQIEKAVQAEADTKRKLGIPKIRRTPTPVPSVRDPIAIKVEKIMEEGLNEAYQRLSPVAQQEFKLKGEETAFKITELLKSAHVQVKKIFRLLLEWLKMLPGVNRFFLEQEAKIKTDKIIMLNNKEHGKQ</sequence>
<dbReference type="EMBL" id="LBTN01000001">
    <property type="protein sequence ID" value="KKQ41334.1"/>
    <property type="molecule type" value="Genomic_DNA"/>
</dbReference>
<feature type="region of interest" description="Disordered" evidence="1">
    <location>
        <begin position="1"/>
        <end position="25"/>
    </location>
</feature>
<comment type="caution">
    <text evidence="2">The sequence shown here is derived from an EMBL/GenBank/DDBJ whole genome shotgun (WGS) entry which is preliminary data.</text>
</comment>
<name>A0A0G0JWU7_9BACT</name>
<dbReference type="AlphaFoldDB" id="A0A0G0JWU7"/>
<protein>
    <submittedName>
        <fullName evidence="2">Uncharacterized protein</fullName>
    </submittedName>
</protein>
<proteinExistence type="predicted"/>